<keyword evidence="1" id="KW-0732">Signal</keyword>
<dbReference type="PANTHER" id="PTHR30290:SF83">
    <property type="entry name" value="ABC TRANSPORTER SUBSTRATE-BINDING PROTEIN"/>
    <property type="match status" value="1"/>
</dbReference>
<dbReference type="InterPro" id="IPR039424">
    <property type="entry name" value="SBP_5"/>
</dbReference>
<dbReference type="PROSITE" id="PS51257">
    <property type="entry name" value="PROKAR_LIPOPROTEIN"/>
    <property type="match status" value="1"/>
</dbReference>
<organism evidence="3 4">
    <name type="scientific">Antiquaquibacter oligotrophicus</name>
    <dbReference type="NCBI Taxonomy" id="2880260"/>
    <lineage>
        <taxon>Bacteria</taxon>
        <taxon>Bacillati</taxon>
        <taxon>Actinomycetota</taxon>
        <taxon>Actinomycetes</taxon>
        <taxon>Micrococcales</taxon>
        <taxon>Microbacteriaceae</taxon>
        <taxon>Antiquaquibacter</taxon>
    </lineage>
</organism>
<evidence type="ECO:0000313" key="3">
    <source>
        <dbReference type="EMBL" id="MDH6180380.1"/>
    </source>
</evidence>
<dbReference type="Pfam" id="PF00496">
    <property type="entry name" value="SBP_bac_5"/>
    <property type="match status" value="1"/>
</dbReference>
<comment type="caution">
    <text evidence="3">The sequence shown here is derived from an EMBL/GenBank/DDBJ whole genome shotgun (WGS) entry which is preliminary data.</text>
</comment>
<feature type="chain" id="PRO_5046508423" evidence="1">
    <location>
        <begin position="23"/>
        <end position="536"/>
    </location>
</feature>
<feature type="domain" description="Solute-binding protein family 5" evidence="2">
    <location>
        <begin position="84"/>
        <end position="454"/>
    </location>
</feature>
<dbReference type="EMBL" id="JARXVQ010000001">
    <property type="protein sequence ID" value="MDH6180380.1"/>
    <property type="molecule type" value="Genomic_DNA"/>
</dbReference>
<name>A0ABT6KK87_9MICO</name>
<evidence type="ECO:0000313" key="4">
    <source>
        <dbReference type="Proteomes" id="UP001160142"/>
    </source>
</evidence>
<feature type="signal peptide" evidence="1">
    <location>
        <begin position="1"/>
        <end position="22"/>
    </location>
</feature>
<dbReference type="Gene3D" id="3.40.190.10">
    <property type="entry name" value="Periplasmic binding protein-like II"/>
    <property type="match status" value="1"/>
</dbReference>
<protein>
    <submittedName>
        <fullName evidence="3">Oligopeptide transport system substrate-binding protein</fullName>
    </submittedName>
</protein>
<gene>
    <name evidence="3" type="ORF">M2152_000562</name>
</gene>
<sequence>MRIPRLLAATGALSVATVLALAGCAPSTGGDGGGSSSAIVTTNINEPEHALIPADTNEVGGGLALNNLFAGLVYYEADGSLGYDVAESIESEDNQLWTITLKEGKTFTDGTPVTAESFVKAWQWGAADPELLNQWWFANIEGYSPEGGEDSLALEVIDDKTFTVNLVAPQSDFPLSLGYTVYFPLPEAFYEDTAAFGEAPIGNGPYMLSDTGWVHDERISMVVNPDYEGPREPVNGGIDLVVYATQEAAYADLLSDNLDIIQQIPAGSLATVADDLGDRAIDQPAAIFQSFTIQVGQEHFGMDEEGKLRRAAISHAINREEITDVIFEGTRQPAVDFTSPVIDGWSDDVEGSDVLEYDPELAQDLWAQADAIAPWSGQFTLAYNADGDHQAWVDATVNSIRNTLSIDAVGVPFPDLASLRTEVNNDTIGGAFRTGWQFDYPGLFNILGALYITGSATNDARYSNPEYDELIRSGSTADSIEEANGFYQQAQEILFEDMPAIPLWYQSVNAGHSTVVSDVEIGWDSWPILYKVNKAE</sequence>
<dbReference type="Gene3D" id="3.90.76.10">
    <property type="entry name" value="Dipeptide-binding Protein, Domain 1"/>
    <property type="match status" value="1"/>
</dbReference>
<keyword evidence="4" id="KW-1185">Reference proteome</keyword>
<accession>A0ABT6KK87</accession>
<dbReference type="CDD" id="cd00995">
    <property type="entry name" value="PBP2_NikA_DppA_OppA_like"/>
    <property type="match status" value="1"/>
</dbReference>
<dbReference type="Proteomes" id="UP001160142">
    <property type="component" value="Unassembled WGS sequence"/>
</dbReference>
<reference evidence="3 4" key="1">
    <citation type="submission" date="2023-04" db="EMBL/GenBank/DDBJ databases">
        <title>Genome Encyclopedia of Bacteria and Archaea VI: Functional Genomics of Type Strains.</title>
        <authorList>
            <person name="Whitman W."/>
        </authorList>
    </citation>
    <scope>NUCLEOTIDE SEQUENCE [LARGE SCALE GENOMIC DNA]</scope>
    <source>
        <strain evidence="3 4">SG_E_30_P1</strain>
    </source>
</reference>
<evidence type="ECO:0000256" key="1">
    <source>
        <dbReference type="SAM" id="SignalP"/>
    </source>
</evidence>
<dbReference type="PANTHER" id="PTHR30290">
    <property type="entry name" value="PERIPLASMIC BINDING COMPONENT OF ABC TRANSPORTER"/>
    <property type="match status" value="1"/>
</dbReference>
<dbReference type="InterPro" id="IPR000914">
    <property type="entry name" value="SBP_5_dom"/>
</dbReference>
<dbReference type="SUPFAM" id="SSF53850">
    <property type="entry name" value="Periplasmic binding protein-like II"/>
    <property type="match status" value="1"/>
</dbReference>
<dbReference type="PIRSF" id="PIRSF002741">
    <property type="entry name" value="MppA"/>
    <property type="match status" value="1"/>
</dbReference>
<evidence type="ECO:0000259" key="2">
    <source>
        <dbReference type="Pfam" id="PF00496"/>
    </source>
</evidence>
<dbReference type="RefSeq" id="WP_322132736.1">
    <property type="nucleotide sequence ID" value="NZ_CP085036.1"/>
</dbReference>
<proteinExistence type="predicted"/>
<dbReference type="Gene3D" id="3.10.105.10">
    <property type="entry name" value="Dipeptide-binding Protein, Domain 3"/>
    <property type="match status" value="1"/>
</dbReference>
<dbReference type="InterPro" id="IPR030678">
    <property type="entry name" value="Peptide/Ni-bd"/>
</dbReference>